<dbReference type="Gene3D" id="3.30.420.10">
    <property type="entry name" value="Ribonuclease H-like superfamily/Ribonuclease H"/>
    <property type="match status" value="1"/>
</dbReference>
<dbReference type="PANTHER" id="PTHR47169">
    <property type="entry name" value="OS01G0541250 PROTEIN"/>
    <property type="match status" value="1"/>
</dbReference>
<sequence>MRTFMDTEREEIWNIVVQCLPPWSPYMNVLDLGVLNAFSCVQYQTESHTTGAPVDDVNRDFDRIQEDSIDKTFSTLQKVMEKVIEIEGDNAFYWLCVKKIRFARVIPHRSRLLLSLFMKVILFGKIG</sequence>
<name>A0AAV1T9U4_9STRA</name>
<dbReference type="EMBL" id="CAKLBY020000035">
    <property type="protein sequence ID" value="CAK7909814.1"/>
    <property type="molecule type" value="Genomic_DNA"/>
</dbReference>
<dbReference type="AlphaFoldDB" id="A0AAV1T9U4"/>
<accession>A0AAV1T9U4</accession>
<evidence type="ECO:0000313" key="2">
    <source>
        <dbReference type="Proteomes" id="UP001162060"/>
    </source>
</evidence>
<evidence type="ECO:0000313" key="1">
    <source>
        <dbReference type="EMBL" id="CAK7909814.1"/>
    </source>
</evidence>
<comment type="caution">
    <text evidence="1">The sequence shown here is derived from an EMBL/GenBank/DDBJ whole genome shotgun (WGS) entry which is preliminary data.</text>
</comment>
<gene>
    <name evidence="1" type="ORF">PM001_LOCUS4010</name>
</gene>
<reference evidence="1" key="1">
    <citation type="submission" date="2024-01" db="EMBL/GenBank/DDBJ databases">
        <authorList>
            <person name="Webb A."/>
        </authorList>
    </citation>
    <scope>NUCLEOTIDE SEQUENCE</scope>
    <source>
        <strain evidence="1">Pm1</strain>
    </source>
</reference>
<evidence type="ECO:0008006" key="3">
    <source>
        <dbReference type="Google" id="ProtNLM"/>
    </source>
</evidence>
<dbReference type="InterPro" id="IPR036397">
    <property type="entry name" value="RNaseH_sf"/>
</dbReference>
<organism evidence="1 2">
    <name type="scientific">Peronospora matthiolae</name>
    <dbReference type="NCBI Taxonomy" id="2874970"/>
    <lineage>
        <taxon>Eukaryota</taxon>
        <taxon>Sar</taxon>
        <taxon>Stramenopiles</taxon>
        <taxon>Oomycota</taxon>
        <taxon>Peronosporomycetes</taxon>
        <taxon>Peronosporales</taxon>
        <taxon>Peronosporaceae</taxon>
        <taxon>Peronospora</taxon>
    </lineage>
</organism>
<dbReference type="GO" id="GO:0003676">
    <property type="term" value="F:nucleic acid binding"/>
    <property type="evidence" value="ECO:0007669"/>
    <property type="project" value="InterPro"/>
</dbReference>
<dbReference type="Proteomes" id="UP001162060">
    <property type="component" value="Unassembled WGS sequence"/>
</dbReference>
<protein>
    <recommendedName>
        <fullName evidence="3">Transposase</fullName>
    </recommendedName>
</protein>
<proteinExistence type="predicted"/>